<dbReference type="CDD" id="cd03451">
    <property type="entry name" value="FkbR2"/>
    <property type="match status" value="1"/>
</dbReference>
<evidence type="ECO:0000313" key="1">
    <source>
        <dbReference type="EMBL" id="AMG73855.1"/>
    </source>
</evidence>
<reference evidence="1 2" key="1">
    <citation type="journal article" date="2016" name="BMC Genomics">
        <title>Genomic analysis of the nitrate-respiring Sphingopyxis granuli (formerly Sphingomonas macrogoltabida) strain TFA.</title>
        <authorList>
            <person name="Garcia-Romero I."/>
            <person name="Perez-Pulido A.J."/>
            <person name="Gonzalez-Flores Y.E."/>
            <person name="Reyes-Ramirez F."/>
            <person name="Santero E."/>
            <person name="Floriano B."/>
        </authorList>
    </citation>
    <scope>NUCLEOTIDE SEQUENCE [LARGE SCALE GENOMIC DNA]</scope>
    <source>
        <strain evidence="1 2">TFA</strain>
    </source>
</reference>
<dbReference type="KEGG" id="sgi:SGRAN_1467"/>
<keyword evidence="2" id="KW-1185">Reference proteome</keyword>
<proteinExistence type="predicted"/>
<dbReference type="GO" id="GO:0016829">
    <property type="term" value="F:lyase activity"/>
    <property type="evidence" value="ECO:0007669"/>
    <property type="project" value="InterPro"/>
</dbReference>
<accession>A0AA86L3F6</accession>
<dbReference type="PANTHER" id="PTHR43664:SF1">
    <property type="entry name" value="BETA-METHYLMALYL-COA DEHYDRATASE"/>
    <property type="match status" value="1"/>
</dbReference>
<dbReference type="InterPro" id="IPR052342">
    <property type="entry name" value="MCH/BMMD"/>
</dbReference>
<dbReference type="EMBL" id="CP012199">
    <property type="protein sequence ID" value="AMG73855.1"/>
    <property type="molecule type" value="Genomic_DNA"/>
</dbReference>
<name>A0AA86L3F6_9SPHN</name>
<protein>
    <submittedName>
        <fullName evidence="1">MaoC domain protein dehydratase</fullName>
    </submittedName>
</protein>
<dbReference type="Proteomes" id="UP000058599">
    <property type="component" value="Chromosome"/>
</dbReference>
<dbReference type="Gene3D" id="3.10.129.10">
    <property type="entry name" value="Hotdog Thioesterase"/>
    <property type="match status" value="1"/>
</dbReference>
<gene>
    <name evidence="1" type="ORF">SGRAN_1467</name>
</gene>
<dbReference type="InterPro" id="IPR029069">
    <property type="entry name" value="HotDog_dom_sf"/>
</dbReference>
<dbReference type="PANTHER" id="PTHR43664">
    <property type="entry name" value="MONOAMINE OXIDASE-RELATED"/>
    <property type="match status" value="1"/>
</dbReference>
<dbReference type="Pfam" id="PF19315">
    <property type="entry name" value="MC_hydratase"/>
    <property type="match status" value="1"/>
</dbReference>
<dbReference type="InterPro" id="IPR048274">
    <property type="entry name" value="MC_hydratase"/>
</dbReference>
<dbReference type="RefSeq" id="WP_067182136.1">
    <property type="nucleotide sequence ID" value="NZ_CP012199.1"/>
</dbReference>
<sequence>MKESFNFLRRQAEDTYIECYGVDFEDFDVGQVFEHRPGRTFEEGDCHKHALQSLDLTPHLVDRNYARAVRGEKMQVAETYLLSMMAMTTKTFGKVVANLSLTDVVLEPVYAGDTILLESEILGKRESASRPDQGILHVRTRAHNQHGDEVCRFERKFLVYRKGHGPYRAAGY</sequence>
<evidence type="ECO:0000313" key="2">
    <source>
        <dbReference type="Proteomes" id="UP000058599"/>
    </source>
</evidence>
<dbReference type="SUPFAM" id="SSF54637">
    <property type="entry name" value="Thioesterase/thiol ester dehydrase-isomerase"/>
    <property type="match status" value="1"/>
</dbReference>
<dbReference type="AlphaFoldDB" id="A0AA86L3F6"/>
<organism evidence="1 2">
    <name type="scientific">Sphingopyxis granuli</name>
    <dbReference type="NCBI Taxonomy" id="267128"/>
    <lineage>
        <taxon>Bacteria</taxon>
        <taxon>Pseudomonadati</taxon>
        <taxon>Pseudomonadota</taxon>
        <taxon>Alphaproteobacteria</taxon>
        <taxon>Sphingomonadales</taxon>
        <taxon>Sphingomonadaceae</taxon>
        <taxon>Sphingopyxis</taxon>
    </lineage>
</organism>